<evidence type="ECO:0000256" key="3">
    <source>
        <dbReference type="SAM" id="MobiDB-lite"/>
    </source>
</evidence>
<dbReference type="GO" id="GO:0005737">
    <property type="term" value="C:cytoplasm"/>
    <property type="evidence" value="ECO:0007669"/>
    <property type="project" value="TreeGrafter"/>
</dbReference>
<keyword evidence="1" id="KW-0433">Leucine-rich repeat</keyword>
<dbReference type="PANTHER" id="PTHR48051:SF1">
    <property type="entry name" value="RAS SUPPRESSOR PROTEIN 1"/>
    <property type="match status" value="1"/>
</dbReference>
<feature type="compositionally biased region" description="Gly residues" evidence="3">
    <location>
        <begin position="334"/>
        <end position="353"/>
    </location>
</feature>
<feature type="region of interest" description="Disordered" evidence="3">
    <location>
        <begin position="266"/>
        <end position="357"/>
    </location>
</feature>
<gene>
    <name evidence="4" type="ORF">BCR44DRAFT_1445889</name>
</gene>
<dbReference type="Pfam" id="PF13855">
    <property type="entry name" value="LRR_8"/>
    <property type="match status" value="1"/>
</dbReference>
<dbReference type="SUPFAM" id="SSF52058">
    <property type="entry name" value="L domain-like"/>
    <property type="match status" value="1"/>
</dbReference>
<evidence type="ECO:0000256" key="2">
    <source>
        <dbReference type="ARBA" id="ARBA00022737"/>
    </source>
</evidence>
<dbReference type="EMBL" id="MCFL01000098">
    <property type="protein sequence ID" value="ORZ30156.1"/>
    <property type="molecule type" value="Genomic_DNA"/>
</dbReference>
<evidence type="ECO:0000313" key="4">
    <source>
        <dbReference type="EMBL" id="ORZ30156.1"/>
    </source>
</evidence>
<proteinExistence type="predicted"/>
<dbReference type="InterPro" id="IPR032675">
    <property type="entry name" value="LRR_dom_sf"/>
</dbReference>
<accession>A0A1Y2H6G0</accession>
<dbReference type="Gene3D" id="3.80.10.10">
    <property type="entry name" value="Ribonuclease Inhibitor"/>
    <property type="match status" value="1"/>
</dbReference>
<reference evidence="4 5" key="1">
    <citation type="submission" date="2016-07" db="EMBL/GenBank/DDBJ databases">
        <title>Pervasive Adenine N6-methylation of Active Genes in Fungi.</title>
        <authorList>
            <consortium name="DOE Joint Genome Institute"/>
            <person name="Mondo S.J."/>
            <person name="Dannebaum R.O."/>
            <person name="Kuo R.C."/>
            <person name="Labutti K."/>
            <person name="Haridas S."/>
            <person name="Kuo A."/>
            <person name="Salamov A."/>
            <person name="Ahrendt S.R."/>
            <person name="Lipzen A."/>
            <person name="Sullivan W."/>
            <person name="Andreopoulos W.B."/>
            <person name="Clum A."/>
            <person name="Lindquist E."/>
            <person name="Daum C."/>
            <person name="Ramamoorthy G.K."/>
            <person name="Gryganskyi A."/>
            <person name="Culley D."/>
            <person name="Magnuson J.K."/>
            <person name="James T.Y."/>
            <person name="O'Malley M.A."/>
            <person name="Stajich J.E."/>
            <person name="Spatafora J.W."/>
            <person name="Visel A."/>
            <person name="Grigoriev I.V."/>
        </authorList>
    </citation>
    <scope>NUCLEOTIDE SEQUENCE [LARGE SCALE GENOMIC DNA]</scope>
    <source>
        <strain evidence="4 5">PL171</strain>
    </source>
</reference>
<dbReference type="AlphaFoldDB" id="A0A1Y2H6G0"/>
<evidence type="ECO:0000256" key="1">
    <source>
        <dbReference type="ARBA" id="ARBA00022614"/>
    </source>
</evidence>
<organism evidence="4 5">
    <name type="scientific">Catenaria anguillulae PL171</name>
    <dbReference type="NCBI Taxonomy" id="765915"/>
    <lineage>
        <taxon>Eukaryota</taxon>
        <taxon>Fungi</taxon>
        <taxon>Fungi incertae sedis</taxon>
        <taxon>Blastocladiomycota</taxon>
        <taxon>Blastocladiomycetes</taxon>
        <taxon>Blastocladiales</taxon>
        <taxon>Catenariaceae</taxon>
        <taxon>Catenaria</taxon>
    </lineage>
</organism>
<sequence>MTADMDEASRRASVTSSSTMLRRQQQLEAEEEANRGITLSYRFKNLTTCPVSEWNATDNITTIMLSNNCLTMIPDELCNLPFLRTLSLSTNQIASINPNIVNLVTLQTLNLSANQLTTAAVDEVDWSLMGSLRTLYLIRNKLTAFPKSVLDTEIETLSLSDNLIETIPPEINTMAHLQWIGLSNNKISSLDPLFTLHPLSGVTIAGNPITETDGLKRKLRHLTRTMRLSAPETSESPLEFMNRARTMTQQLERQLVRELARHSVISPNAPGASPNSPLVVAGSPFNVFRPMTPPGTSPHGSGDRRQRRRQRRSVVASFMPRRGQRSGSGTPRHAGGGNGAGTGNMGSGSGSGSGMSLEKAGMNAMRSASAGSMTDAVVGSRPGVSPLSAAATTVKPSGGPGEAAESMKMCESPQKLVAVMGEAGCSDAGTIRRKESLEV</sequence>
<feature type="compositionally biased region" description="Low complexity" evidence="3">
    <location>
        <begin position="11"/>
        <end position="27"/>
    </location>
</feature>
<keyword evidence="2" id="KW-0677">Repeat</keyword>
<dbReference type="Proteomes" id="UP000193411">
    <property type="component" value="Unassembled WGS sequence"/>
</dbReference>
<dbReference type="InterPro" id="IPR003591">
    <property type="entry name" value="Leu-rich_rpt_typical-subtyp"/>
</dbReference>
<keyword evidence="5" id="KW-1185">Reference proteome</keyword>
<evidence type="ECO:0000313" key="5">
    <source>
        <dbReference type="Proteomes" id="UP000193411"/>
    </source>
</evidence>
<dbReference type="OrthoDB" id="5584805at2759"/>
<dbReference type="InterPro" id="IPR001611">
    <property type="entry name" value="Leu-rich_rpt"/>
</dbReference>
<dbReference type="SMART" id="SM00369">
    <property type="entry name" value="LRR_TYP"/>
    <property type="match status" value="3"/>
</dbReference>
<dbReference type="STRING" id="765915.A0A1Y2H6G0"/>
<dbReference type="PROSITE" id="PS51450">
    <property type="entry name" value="LRR"/>
    <property type="match status" value="3"/>
</dbReference>
<protein>
    <submittedName>
        <fullName evidence="4">Uncharacterized protein</fullName>
    </submittedName>
</protein>
<dbReference type="Pfam" id="PF00560">
    <property type="entry name" value="LRR_1"/>
    <property type="match status" value="1"/>
</dbReference>
<feature type="compositionally biased region" description="Low complexity" evidence="3">
    <location>
        <begin position="266"/>
        <end position="277"/>
    </location>
</feature>
<comment type="caution">
    <text evidence="4">The sequence shown here is derived from an EMBL/GenBank/DDBJ whole genome shotgun (WGS) entry which is preliminary data.</text>
</comment>
<dbReference type="InterPro" id="IPR050216">
    <property type="entry name" value="LRR_domain-containing"/>
</dbReference>
<name>A0A1Y2H6G0_9FUNG</name>
<feature type="region of interest" description="Disordered" evidence="3">
    <location>
        <begin position="1"/>
        <end position="29"/>
    </location>
</feature>
<dbReference type="PANTHER" id="PTHR48051">
    <property type="match status" value="1"/>
</dbReference>